<proteinExistence type="inferred from homology"/>
<dbReference type="PANTHER" id="PTHR43639:SF1">
    <property type="entry name" value="SHORT-CHAIN DEHYDROGENASE_REDUCTASE FAMILY PROTEIN"/>
    <property type="match status" value="1"/>
</dbReference>
<dbReference type="Proteomes" id="UP000539372">
    <property type="component" value="Unassembled WGS sequence"/>
</dbReference>
<sequence length="243" mass="25808">MQDPVLIVGASGTIGGAVARRLKAEKRAVVLHGGTDSDRLLSLGRDLNSPTVSGDLSDVETVAAIAAREDLGMDRLSGIVFAAARPFPHKLTLRTDWTVFQDQIDSQLKALHTISTGLIPAMKNRPGGARIVVLSTEYVLGMPPQKIAPYAAAKAALTAYAKVLAQEVLKHDIRVHILAPGMVPSALTADMPDEYLAQVADGMPEKRLTAAEDVADVCSFLLRPAGDTLYGTVVPVSRAPRRV</sequence>
<dbReference type="RefSeq" id="WP_169623355.1">
    <property type="nucleotide sequence ID" value="NZ_JABBNT010000001.1"/>
</dbReference>
<keyword evidence="2" id="KW-0560">Oxidoreductase</keyword>
<evidence type="ECO:0000313" key="4">
    <source>
        <dbReference type="Proteomes" id="UP000539372"/>
    </source>
</evidence>
<organism evidence="3 4">
    <name type="scientific">Pacificispira spongiicola</name>
    <dbReference type="NCBI Taxonomy" id="2729598"/>
    <lineage>
        <taxon>Bacteria</taxon>
        <taxon>Pseudomonadati</taxon>
        <taxon>Pseudomonadota</taxon>
        <taxon>Alphaproteobacteria</taxon>
        <taxon>Rhodospirillales</taxon>
        <taxon>Rhodospirillaceae</taxon>
        <taxon>Pacificispira</taxon>
    </lineage>
</organism>
<accession>A0A7Y0DWT2</accession>
<dbReference type="EMBL" id="JABBNT010000001">
    <property type="protein sequence ID" value="NMM43047.1"/>
    <property type="molecule type" value="Genomic_DNA"/>
</dbReference>
<dbReference type="InterPro" id="IPR002347">
    <property type="entry name" value="SDR_fam"/>
</dbReference>
<evidence type="ECO:0000256" key="2">
    <source>
        <dbReference type="ARBA" id="ARBA00023002"/>
    </source>
</evidence>
<evidence type="ECO:0000313" key="3">
    <source>
        <dbReference type="EMBL" id="NMM43047.1"/>
    </source>
</evidence>
<dbReference type="CDD" id="cd05233">
    <property type="entry name" value="SDR_c"/>
    <property type="match status" value="1"/>
</dbReference>
<comment type="similarity">
    <text evidence="1">Belongs to the short-chain dehydrogenases/reductases (SDR) family.</text>
</comment>
<name>A0A7Y0DWT2_9PROT</name>
<gene>
    <name evidence="3" type="ORF">HH303_01060</name>
</gene>
<dbReference type="PRINTS" id="PR00081">
    <property type="entry name" value="GDHRDH"/>
</dbReference>
<keyword evidence="4" id="KW-1185">Reference proteome</keyword>
<dbReference type="Pfam" id="PF13561">
    <property type="entry name" value="adh_short_C2"/>
    <property type="match status" value="1"/>
</dbReference>
<reference evidence="3 4" key="1">
    <citation type="submission" date="2020-04" db="EMBL/GenBank/DDBJ databases">
        <title>Rhodospirillaceae bacterium KN72 isolated from deep sea.</title>
        <authorList>
            <person name="Zhang D.-C."/>
        </authorList>
    </citation>
    <scope>NUCLEOTIDE SEQUENCE [LARGE SCALE GENOMIC DNA]</scope>
    <source>
        <strain evidence="3 4">KN72</strain>
    </source>
</reference>
<dbReference type="SUPFAM" id="SSF51735">
    <property type="entry name" value="NAD(P)-binding Rossmann-fold domains"/>
    <property type="match status" value="1"/>
</dbReference>
<dbReference type="PANTHER" id="PTHR43639">
    <property type="entry name" value="OXIDOREDUCTASE, SHORT-CHAIN DEHYDROGENASE/REDUCTASE FAMILY (AFU_ORTHOLOGUE AFUA_5G02870)"/>
    <property type="match status" value="1"/>
</dbReference>
<dbReference type="AlphaFoldDB" id="A0A7Y0DWT2"/>
<dbReference type="Gene3D" id="3.40.50.720">
    <property type="entry name" value="NAD(P)-binding Rossmann-like Domain"/>
    <property type="match status" value="1"/>
</dbReference>
<protein>
    <submittedName>
        <fullName evidence="3">SDR family oxidoreductase</fullName>
    </submittedName>
</protein>
<dbReference type="InterPro" id="IPR036291">
    <property type="entry name" value="NAD(P)-bd_dom_sf"/>
</dbReference>
<evidence type="ECO:0000256" key="1">
    <source>
        <dbReference type="ARBA" id="ARBA00006484"/>
    </source>
</evidence>
<dbReference type="GO" id="GO:0016491">
    <property type="term" value="F:oxidoreductase activity"/>
    <property type="evidence" value="ECO:0007669"/>
    <property type="project" value="UniProtKB-KW"/>
</dbReference>
<comment type="caution">
    <text evidence="3">The sequence shown here is derived from an EMBL/GenBank/DDBJ whole genome shotgun (WGS) entry which is preliminary data.</text>
</comment>